<evidence type="ECO:0000313" key="2">
    <source>
        <dbReference type="EMBL" id="PFX22400.1"/>
    </source>
</evidence>
<feature type="compositionally biased region" description="Polar residues" evidence="1">
    <location>
        <begin position="165"/>
        <end position="191"/>
    </location>
</feature>
<dbReference type="OrthoDB" id="5988333at2759"/>
<evidence type="ECO:0000256" key="1">
    <source>
        <dbReference type="SAM" id="MobiDB-lite"/>
    </source>
</evidence>
<dbReference type="EMBL" id="LSMT01000241">
    <property type="protein sequence ID" value="PFX22400.1"/>
    <property type="molecule type" value="Genomic_DNA"/>
</dbReference>
<accession>A0A2B4S0T6</accession>
<feature type="region of interest" description="Disordered" evidence="1">
    <location>
        <begin position="229"/>
        <end position="282"/>
    </location>
</feature>
<feature type="region of interest" description="Disordered" evidence="1">
    <location>
        <begin position="128"/>
        <end position="191"/>
    </location>
</feature>
<feature type="compositionally biased region" description="Basic and acidic residues" evidence="1">
    <location>
        <begin position="253"/>
        <end position="262"/>
    </location>
</feature>
<proteinExistence type="predicted"/>
<feature type="compositionally biased region" description="Basic and acidic residues" evidence="1">
    <location>
        <begin position="128"/>
        <end position="142"/>
    </location>
</feature>
<dbReference type="AlphaFoldDB" id="A0A2B4S0T6"/>
<dbReference type="Proteomes" id="UP000225706">
    <property type="component" value="Unassembled WGS sequence"/>
</dbReference>
<dbReference type="PANTHER" id="PTHR34239:SF2">
    <property type="entry name" value="TRANSPOSABLE ELEMENT P TRANSPOSASE_THAP9 CONSERVED DOMAIN-CONTAINING PROTEIN"/>
    <property type="match status" value="1"/>
</dbReference>
<protein>
    <submittedName>
        <fullName evidence="2">Uncharacterized protein</fullName>
    </submittedName>
</protein>
<name>A0A2B4S0T6_STYPI</name>
<reference evidence="3" key="1">
    <citation type="journal article" date="2017" name="bioRxiv">
        <title>Comparative analysis of the genomes of Stylophora pistillata and Acropora digitifera provides evidence for extensive differences between species of corals.</title>
        <authorList>
            <person name="Voolstra C.R."/>
            <person name="Li Y."/>
            <person name="Liew Y.J."/>
            <person name="Baumgarten S."/>
            <person name="Zoccola D."/>
            <person name="Flot J.-F."/>
            <person name="Tambutte S."/>
            <person name="Allemand D."/>
            <person name="Aranda M."/>
        </authorList>
    </citation>
    <scope>NUCLEOTIDE SEQUENCE [LARGE SCALE GENOMIC DNA]</scope>
</reference>
<gene>
    <name evidence="2" type="ORF">AWC38_SpisGene13078</name>
</gene>
<keyword evidence="3" id="KW-1185">Reference proteome</keyword>
<sequence>MQGCRQSQDLGVISTNLYEVSTISPTKTETEAQRGQLSKLTVLEEYQDCFDKLGCFPGEKYHIQLTDHPVPVHIPPLCKEELSNMIADGVITAITETTDWDHVRLQRACARSVHVCLSPRLVTNDRIRREKMSNIEHTEDSASKSSSKKKAKKLPQGGNEVPRSEGTSGVENTTSNGLSGNAPENDTTQQSELSTFGSMLTNSMLTLQTTLTRQFEKLQNTIERTWSTEENNLLESSEGEYRSESDNENGAKTNDRALCDKPRSKRQRDASPSQISVLSDDVTETAAKRSKSLDKKCDVLDAIAQRLTKTEPTDVAVNEQLATLVNGLMFKLKKPEESKLKEEGEKILRPQNCESLVVTKVDELIWNRLRPNTRSFDSRVQTAQGMLIKGVIEVTKMLNEMLDLKSKANDESVNDSIDYESKLNQLIDKGMSAIEMLSYANFEINMRR</sequence>
<comment type="caution">
    <text evidence="2">The sequence shown here is derived from an EMBL/GenBank/DDBJ whole genome shotgun (WGS) entry which is preliminary data.</text>
</comment>
<organism evidence="2 3">
    <name type="scientific">Stylophora pistillata</name>
    <name type="common">Smooth cauliflower coral</name>
    <dbReference type="NCBI Taxonomy" id="50429"/>
    <lineage>
        <taxon>Eukaryota</taxon>
        <taxon>Metazoa</taxon>
        <taxon>Cnidaria</taxon>
        <taxon>Anthozoa</taxon>
        <taxon>Hexacorallia</taxon>
        <taxon>Scleractinia</taxon>
        <taxon>Astrocoeniina</taxon>
        <taxon>Pocilloporidae</taxon>
        <taxon>Stylophora</taxon>
    </lineage>
</organism>
<evidence type="ECO:0000313" key="3">
    <source>
        <dbReference type="Proteomes" id="UP000225706"/>
    </source>
</evidence>
<dbReference type="PANTHER" id="PTHR34239">
    <property type="entry name" value="APPLE DOMAIN-CONTAINING PROTEIN"/>
    <property type="match status" value="1"/>
</dbReference>